<evidence type="ECO:0000256" key="4">
    <source>
        <dbReference type="ARBA" id="ARBA00022475"/>
    </source>
</evidence>
<protein>
    <submittedName>
        <fullName evidence="9">ACR3 family arsenite efflux transporter</fullName>
    </submittedName>
</protein>
<dbReference type="EMBL" id="CP058560">
    <property type="protein sequence ID" value="QUH22700.1"/>
    <property type="molecule type" value="Genomic_DNA"/>
</dbReference>
<organism evidence="9 10">
    <name type="scientific">Methanobacterium alkalithermotolerans</name>
    <dbReference type="NCBI Taxonomy" id="2731220"/>
    <lineage>
        <taxon>Archaea</taxon>
        <taxon>Methanobacteriati</taxon>
        <taxon>Methanobacteriota</taxon>
        <taxon>Methanomada group</taxon>
        <taxon>Methanobacteria</taxon>
        <taxon>Methanobacteriales</taxon>
        <taxon>Methanobacteriaceae</taxon>
        <taxon>Methanobacterium</taxon>
    </lineage>
</organism>
<dbReference type="Proteomes" id="UP000681041">
    <property type="component" value="Chromosome"/>
</dbReference>
<feature type="transmembrane region" description="Helical" evidence="8">
    <location>
        <begin position="237"/>
        <end position="256"/>
    </location>
</feature>
<evidence type="ECO:0000313" key="10">
    <source>
        <dbReference type="Proteomes" id="UP000681041"/>
    </source>
</evidence>
<dbReference type="PANTHER" id="PTHR43057">
    <property type="entry name" value="ARSENITE EFFLUX TRANSPORTER"/>
    <property type="match status" value="1"/>
</dbReference>
<keyword evidence="7 8" id="KW-0472">Membrane</keyword>
<feature type="transmembrane region" description="Helical" evidence="8">
    <location>
        <begin position="268"/>
        <end position="290"/>
    </location>
</feature>
<dbReference type="Pfam" id="PF01758">
    <property type="entry name" value="SBF"/>
    <property type="match status" value="1"/>
</dbReference>
<dbReference type="AlphaFoldDB" id="A0A8T8K6P7"/>
<evidence type="ECO:0000256" key="3">
    <source>
        <dbReference type="ARBA" id="ARBA00022448"/>
    </source>
</evidence>
<dbReference type="GO" id="GO:0005886">
    <property type="term" value="C:plasma membrane"/>
    <property type="evidence" value="ECO:0007669"/>
    <property type="project" value="UniProtKB-SubCell"/>
</dbReference>
<evidence type="ECO:0000256" key="2">
    <source>
        <dbReference type="ARBA" id="ARBA00010110"/>
    </source>
</evidence>
<dbReference type="InterPro" id="IPR004706">
    <property type="entry name" value="Arsenical-R_Acr3"/>
</dbReference>
<accession>A0A8T8K6P7</accession>
<dbReference type="RefSeq" id="WP_211533647.1">
    <property type="nucleotide sequence ID" value="NZ_CP058560.1"/>
</dbReference>
<feature type="transmembrane region" description="Helical" evidence="8">
    <location>
        <begin position="89"/>
        <end position="113"/>
    </location>
</feature>
<evidence type="ECO:0000256" key="8">
    <source>
        <dbReference type="SAM" id="Phobius"/>
    </source>
</evidence>
<dbReference type="PANTHER" id="PTHR43057:SF1">
    <property type="entry name" value="ARSENICAL-RESISTANCE PROTEIN 3"/>
    <property type="match status" value="1"/>
</dbReference>
<evidence type="ECO:0000313" key="9">
    <source>
        <dbReference type="EMBL" id="QUH22700.1"/>
    </source>
</evidence>
<keyword evidence="3" id="KW-0813">Transport</keyword>
<evidence type="ECO:0000256" key="5">
    <source>
        <dbReference type="ARBA" id="ARBA00022692"/>
    </source>
</evidence>
<reference evidence="9" key="1">
    <citation type="submission" date="2020-07" db="EMBL/GenBank/DDBJ databases">
        <title>Methanobacterium. sp. MethCan genome.</title>
        <authorList>
            <person name="Postec A."/>
            <person name="Quemeneur M."/>
        </authorList>
    </citation>
    <scope>NUCLEOTIDE SEQUENCE</scope>
    <source>
        <strain evidence="9">MethCAN</strain>
    </source>
</reference>
<gene>
    <name evidence="9" type="primary">arsB</name>
    <name evidence="9" type="ORF">HYG87_02400</name>
</gene>
<feature type="transmembrane region" description="Helical" evidence="8">
    <location>
        <begin position="133"/>
        <end position="156"/>
    </location>
</feature>
<dbReference type="Gene3D" id="1.20.1530.20">
    <property type="match status" value="1"/>
</dbReference>
<sequence>MANRSIKSKNLSFFEKYLTVFVFACIILGILLGRSVPEMALTLDSYTVFNVSIPIAIALFFMVYPIMVKIDFGQVLKAAKTPRPVGLTLFLNWVVAPLSTFLIAWFFLGYLFVGFLPGTEIIATGQQIELWRSYLAGVIILGIAPCTAMVLMWNYLARGNDGLTLIMIAVNSLVMVVVYAPLASFLSGISQVPLPWETIAFSVAIYVFFPLVSGYYTRRWIIKNRGWEWFEKKFLRFIQPVSIIALLATLILLFTFKGEVIVDNPLTIFWIAVPIFVNAIFVYALSYFFLARKLKLSYEDAAPASMIGASNHFEVAIATTILIFGLGSGAALATVVGVLIEVPLMLMLVAISKKYCGLYAECHLGEEQCPVNKETALTCKEEEESISCNIDKSD</sequence>
<evidence type="ECO:0000256" key="6">
    <source>
        <dbReference type="ARBA" id="ARBA00022989"/>
    </source>
</evidence>
<dbReference type="GO" id="GO:0015105">
    <property type="term" value="F:arsenite transmembrane transporter activity"/>
    <property type="evidence" value="ECO:0007669"/>
    <property type="project" value="TreeGrafter"/>
</dbReference>
<name>A0A8T8K6P7_9EURY</name>
<comment type="similarity">
    <text evidence="2">Belongs to the arsenical resistance-3 (ACR3) (TC 2.A.59) family.</text>
</comment>
<dbReference type="InterPro" id="IPR002657">
    <property type="entry name" value="BilAc:Na_symport/Acr3"/>
</dbReference>
<dbReference type="InterPro" id="IPR038770">
    <property type="entry name" value="Na+/solute_symporter_sf"/>
</dbReference>
<keyword evidence="4" id="KW-1003">Cell membrane</keyword>
<comment type="subcellular location">
    <subcellularLocation>
        <location evidence="1">Cell membrane</location>
        <topology evidence="1">Multi-pass membrane protein</topology>
    </subcellularLocation>
</comment>
<feature type="transmembrane region" description="Helical" evidence="8">
    <location>
        <begin position="163"/>
        <end position="186"/>
    </location>
</feature>
<proteinExistence type="inferred from homology"/>
<dbReference type="OrthoDB" id="326456at2157"/>
<dbReference type="PIRSF" id="PIRSF005508">
    <property type="entry name" value="Acr3"/>
    <property type="match status" value="1"/>
</dbReference>
<dbReference type="NCBIfam" id="TIGR00832">
    <property type="entry name" value="acr3"/>
    <property type="match status" value="1"/>
</dbReference>
<keyword evidence="10" id="KW-1185">Reference proteome</keyword>
<evidence type="ECO:0000256" key="7">
    <source>
        <dbReference type="ARBA" id="ARBA00023136"/>
    </source>
</evidence>
<feature type="transmembrane region" description="Helical" evidence="8">
    <location>
        <begin position="17"/>
        <end position="36"/>
    </location>
</feature>
<keyword evidence="5 8" id="KW-0812">Transmembrane</keyword>
<feature type="transmembrane region" description="Helical" evidence="8">
    <location>
        <begin position="198"/>
        <end position="216"/>
    </location>
</feature>
<dbReference type="GO" id="GO:0015297">
    <property type="term" value="F:antiporter activity"/>
    <property type="evidence" value="ECO:0007669"/>
    <property type="project" value="InterPro"/>
</dbReference>
<evidence type="ECO:0000256" key="1">
    <source>
        <dbReference type="ARBA" id="ARBA00004651"/>
    </source>
</evidence>
<feature type="transmembrane region" description="Helical" evidence="8">
    <location>
        <begin position="48"/>
        <end position="68"/>
    </location>
</feature>
<keyword evidence="6 8" id="KW-1133">Transmembrane helix</keyword>
<dbReference type="GeneID" id="64819579"/>
<dbReference type="GO" id="GO:0015104">
    <property type="term" value="F:antimonite transmembrane transporter activity"/>
    <property type="evidence" value="ECO:0007669"/>
    <property type="project" value="TreeGrafter"/>
</dbReference>
<dbReference type="KEGG" id="meme:HYG87_02400"/>